<name>A0A9Q1JPH3_9CARY</name>
<comment type="caution">
    <text evidence="2">The sequence shown here is derived from an EMBL/GenBank/DDBJ whole genome shotgun (WGS) entry which is preliminary data.</text>
</comment>
<organism evidence="2 3">
    <name type="scientific">Carnegiea gigantea</name>
    <dbReference type="NCBI Taxonomy" id="171969"/>
    <lineage>
        <taxon>Eukaryota</taxon>
        <taxon>Viridiplantae</taxon>
        <taxon>Streptophyta</taxon>
        <taxon>Embryophyta</taxon>
        <taxon>Tracheophyta</taxon>
        <taxon>Spermatophyta</taxon>
        <taxon>Magnoliopsida</taxon>
        <taxon>eudicotyledons</taxon>
        <taxon>Gunneridae</taxon>
        <taxon>Pentapetalae</taxon>
        <taxon>Caryophyllales</taxon>
        <taxon>Cactineae</taxon>
        <taxon>Cactaceae</taxon>
        <taxon>Cactoideae</taxon>
        <taxon>Echinocereeae</taxon>
        <taxon>Carnegiea</taxon>
    </lineage>
</organism>
<evidence type="ECO:0000256" key="1">
    <source>
        <dbReference type="SAM" id="MobiDB-lite"/>
    </source>
</evidence>
<feature type="compositionally biased region" description="Basic residues" evidence="1">
    <location>
        <begin position="318"/>
        <end position="333"/>
    </location>
</feature>
<dbReference type="Proteomes" id="UP001153076">
    <property type="component" value="Unassembled WGS sequence"/>
</dbReference>
<dbReference type="PANTHER" id="PTHR34835">
    <property type="entry name" value="OS07G0283600 PROTEIN-RELATED"/>
    <property type="match status" value="1"/>
</dbReference>
<protein>
    <submittedName>
        <fullName evidence="2">Uncharacterized protein</fullName>
    </submittedName>
</protein>
<evidence type="ECO:0000313" key="2">
    <source>
        <dbReference type="EMBL" id="KAJ8428621.1"/>
    </source>
</evidence>
<dbReference type="AlphaFoldDB" id="A0A9Q1JPH3"/>
<sequence>MYQKAFIMRMSTRSFSYVVAQLNEAHTEVVRSMGLASFLKVDLKQIRGKFSKWLKFPITAFDVYVTLGVPFGGREITEITKSSTDEEYDEINAAWLKEWKIEQNAAELTRMPEFILAKKDGGESFKRNFIIYLVNCFFSRLKNRYYNKSMKNVKDVSQIASLDQCQFILDKLITSARHYKENKANFQPQDKASNNDGAPLFNTTLHLHKPDSKDRILGTTLVTDTSVIVEEEDHHEDVVQDQPNNVMKKDDNIPSYSLGLGLSQPDNESLNPQTPLYLIQTLLGLMKMMVVKIMTTLNRELSRKKLDKNRSKDGDKHSFKKSNVMKHTIKIKN</sequence>
<reference evidence="2" key="1">
    <citation type="submission" date="2022-04" db="EMBL/GenBank/DDBJ databases">
        <title>Carnegiea gigantea Genome sequencing and assembly v2.</title>
        <authorList>
            <person name="Copetti D."/>
            <person name="Sanderson M.J."/>
            <person name="Burquez A."/>
            <person name="Wojciechowski M.F."/>
        </authorList>
    </citation>
    <scope>NUCLEOTIDE SEQUENCE</scope>
    <source>
        <strain evidence="2">SGP5-SGP5p</strain>
        <tissue evidence="2">Aerial part</tissue>
    </source>
</reference>
<accession>A0A9Q1JPH3</accession>
<keyword evidence="3" id="KW-1185">Reference proteome</keyword>
<feature type="region of interest" description="Disordered" evidence="1">
    <location>
        <begin position="304"/>
        <end position="333"/>
    </location>
</feature>
<evidence type="ECO:0000313" key="3">
    <source>
        <dbReference type="Proteomes" id="UP001153076"/>
    </source>
</evidence>
<dbReference type="EMBL" id="JAKOGI010000988">
    <property type="protein sequence ID" value="KAJ8428621.1"/>
    <property type="molecule type" value="Genomic_DNA"/>
</dbReference>
<gene>
    <name evidence="2" type="ORF">Cgig2_009147</name>
</gene>
<proteinExistence type="predicted"/>
<dbReference type="OrthoDB" id="1001981at2759"/>
<feature type="compositionally biased region" description="Basic and acidic residues" evidence="1">
    <location>
        <begin position="304"/>
        <end position="317"/>
    </location>
</feature>